<proteinExistence type="inferred from homology"/>
<keyword evidence="1" id="KW-0145">Chemotaxis</keyword>
<dbReference type="Proteomes" id="UP000708576">
    <property type="component" value="Unassembled WGS sequence"/>
</dbReference>
<keyword evidence="8" id="KW-1185">Reference proteome</keyword>
<feature type="domain" description="Methyl-accepting transducer" evidence="5">
    <location>
        <begin position="144"/>
        <end position="359"/>
    </location>
</feature>
<feature type="transmembrane region" description="Helical" evidence="4">
    <location>
        <begin position="37"/>
        <end position="56"/>
    </location>
</feature>
<evidence type="ECO:0000259" key="5">
    <source>
        <dbReference type="PROSITE" id="PS50111"/>
    </source>
</evidence>
<dbReference type="PANTHER" id="PTHR43531">
    <property type="entry name" value="PROTEIN ICFG"/>
    <property type="match status" value="1"/>
</dbReference>
<keyword evidence="3" id="KW-0807">Transducer</keyword>
<sequence length="375" mass="40795">MIFLSVWGRIAFLAFVAISLGYVVLKLLFKNSIFFRIGALWMLNVFLTVINSRLLHDYPEQYTYAVAMVVGIGATIILQYMVYKQVRKPLLEIVQQLKFISEGNIAKEQVSFKGTLKGEIRDIYNSIGELQTQLSNAISGVEISANEVSRMSETISSTANDLSTGANQQASGIEEVSSSMEEMAANIDANAKNANDTQGNSKEANDSVLESFDKTQKALSAMQLISEKITIIDEIAVQTNLLALNAAVEAARAGEEGKGFAVVAGEVRKLAERSKAAANEILELADSGNIVAEEAMQKLQSTLPLIEKNADLITEITTSTQEQNIGANQINSAIQEINVTTQSNAAISEEMNSTSDQLANQAAELLRKLHFFKIS</sequence>
<dbReference type="PANTHER" id="PTHR43531:SF11">
    <property type="entry name" value="METHYL-ACCEPTING CHEMOTAXIS PROTEIN 3"/>
    <property type="match status" value="1"/>
</dbReference>
<keyword evidence="4" id="KW-0472">Membrane</keyword>
<dbReference type="InterPro" id="IPR003660">
    <property type="entry name" value="HAMP_dom"/>
</dbReference>
<comment type="similarity">
    <text evidence="2">Belongs to the methyl-accepting chemotaxis (MCP) protein family.</text>
</comment>
<gene>
    <name evidence="7" type="ORF">KEM10_08730</name>
</gene>
<dbReference type="Gene3D" id="1.10.287.950">
    <property type="entry name" value="Methyl-accepting chemotaxis protein"/>
    <property type="match status" value="1"/>
</dbReference>
<evidence type="ECO:0000313" key="8">
    <source>
        <dbReference type="Proteomes" id="UP000708576"/>
    </source>
</evidence>
<dbReference type="SMART" id="SM00283">
    <property type="entry name" value="MA"/>
    <property type="match status" value="1"/>
</dbReference>
<dbReference type="SUPFAM" id="SSF58104">
    <property type="entry name" value="Methyl-accepting chemotaxis protein (MCP) signaling domain"/>
    <property type="match status" value="1"/>
</dbReference>
<comment type="caution">
    <text evidence="7">The sequence shown here is derived from an EMBL/GenBank/DDBJ whole genome shotgun (WGS) entry which is preliminary data.</text>
</comment>
<dbReference type="EMBL" id="JAGUCO010000004">
    <property type="protein sequence ID" value="MBS2098361.1"/>
    <property type="molecule type" value="Genomic_DNA"/>
</dbReference>
<dbReference type="InterPro" id="IPR004089">
    <property type="entry name" value="MCPsignal_dom"/>
</dbReference>
<evidence type="ECO:0000256" key="1">
    <source>
        <dbReference type="ARBA" id="ARBA00022500"/>
    </source>
</evidence>
<dbReference type="InterPro" id="IPR051310">
    <property type="entry name" value="MCP_chemotaxis"/>
</dbReference>
<accession>A0ABS5JTY2</accession>
<evidence type="ECO:0000313" key="7">
    <source>
        <dbReference type="EMBL" id="MBS2098361.1"/>
    </source>
</evidence>
<feature type="transmembrane region" description="Helical" evidence="4">
    <location>
        <begin position="6"/>
        <end position="25"/>
    </location>
</feature>
<organism evidence="7 8">
    <name type="scientific">Carboxylicivirga linearis</name>
    <dbReference type="NCBI Taxonomy" id="1628157"/>
    <lineage>
        <taxon>Bacteria</taxon>
        <taxon>Pseudomonadati</taxon>
        <taxon>Bacteroidota</taxon>
        <taxon>Bacteroidia</taxon>
        <taxon>Marinilabiliales</taxon>
        <taxon>Marinilabiliaceae</taxon>
        <taxon>Carboxylicivirga</taxon>
    </lineage>
</organism>
<dbReference type="RefSeq" id="WP_212215603.1">
    <property type="nucleotide sequence ID" value="NZ_JAGUCO010000004.1"/>
</dbReference>
<evidence type="ECO:0000256" key="3">
    <source>
        <dbReference type="PROSITE-ProRule" id="PRU00284"/>
    </source>
</evidence>
<evidence type="ECO:0000256" key="2">
    <source>
        <dbReference type="ARBA" id="ARBA00029447"/>
    </source>
</evidence>
<feature type="domain" description="HAMP" evidence="6">
    <location>
        <begin position="84"/>
        <end position="139"/>
    </location>
</feature>
<evidence type="ECO:0000256" key="4">
    <source>
        <dbReference type="SAM" id="Phobius"/>
    </source>
</evidence>
<feature type="transmembrane region" description="Helical" evidence="4">
    <location>
        <begin position="62"/>
        <end position="83"/>
    </location>
</feature>
<name>A0ABS5JTY2_9BACT</name>
<protein>
    <recommendedName>
        <fullName evidence="9">Methyl-accepting chemotaxis protein</fullName>
    </recommendedName>
</protein>
<evidence type="ECO:0008006" key="9">
    <source>
        <dbReference type="Google" id="ProtNLM"/>
    </source>
</evidence>
<dbReference type="PROSITE" id="PS50885">
    <property type="entry name" value="HAMP"/>
    <property type="match status" value="1"/>
</dbReference>
<dbReference type="Pfam" id="PF00015">
    <property type="entry name" value="MCPsignal"/>
    <property type="match status" value="1"/>
</dbReference>
<keyword evidence="4" id="KW-1133">Transmembrane helix</keyword>
<evidence type="ECO:0000259" key="6">
    <source>
        <dbReference type="PROSITE" id="PS50885"/>
    </source>
</evidence>
<dbReference type="PROSITE" id="PS50111">
    <property type="entry name" value="CHEMOTAXIS_TRANSDUC_2"/>
    <property type="match status" value="1"/>
</dbReference>
<reference evidence="7 8" key="1">
    <citation type="journal article" date="2015" name="Int. J. Syst. Evol. Microbiol.">
        <title>Carboxylicivirga linearis sp. nov., isolated from a sea cucumber culture pond.</title>
        <authorList>
            <person name="Wang F.Q."/>
            <person name="Zhou Y.X."/>
            <person name="Lin X.Z."/>
            <person name="Chen G.J."/>
            <person name="Du Z.J."/>
        </authorList>
    </citation>
    <scope>NUCLEOTIDE SEQUENCE [LARGE SCALE GENOMIC DNA]</scope>
    <source>
        <strain evidence="7 8">FB218</strain>
    </source>
</reference>
<keyword evidence="4" id="KW-0812">Transmembrane</keyword>